<dbReference type="PaxDb" id="35128-Thaps22443"/>
<dbReference type="OMA" id="FEMAIFE"/>
<dbReference type="InParanoid" id="B8C0E6"/>
<feature type="coiled-coil region" evidence="1">
    <location>
        <begin position="132"/>
        <end position="159"/>
    </location>
</feature>
<dbReference type="eggNOG" id="ENOG502TDVT">
    <property type="taxonomic scope" value="Eukaryota"/>
</dbReference>
<proteinExistence type="predicted"/>
<organism evidence="3 4">
    <name type="scientific">Thalassiosira pseudonana</name>
    <name type="common">Marine diatom</name>
    <name type="synonym">Cyclotella nana</name>
    <dbReference type="NCBI Taxonomy" id="35128"/>
    <lineage>
        <taxon>Eukaryota</taxon>
        <taxon>Sar</taxon>
        <taxon>Stramenopiles</taxon>
        <taxon>Ochrophyta</taxon>
        <taxon>Bacillariophyta</taxon>
        <taxon>Coscinodiscophyceae</taxon>
        <taxon>Thalassiosirophycidae</taxon>
        <taxon>Thalassiosirales</taxon>
        <taxon>Thalassiosiraceae</taxon>
        <taxon>Thalassiosira</taxon>
    </lineage>
</organism>
<keyword evidence="2" id="KW-0812">Transmembrane</keyword>
<reference evidence="3 4" key="1">
    <citation type="journal article" date="2004" name="Science">
        <title>The genome of the diatom Thalassiosira pseudonana: ecology, evolution, and metabolism.</title>
        <authorList>
            <person name="Armbrust E.V."/>
            <person name="Berges J.A."/>
            <person name="Bowler C."/>
            <person name="Green B.R."/>
            <person name="Martinez D."/>
            <person name="Putnam N.H."/>
            <person name="Zhou S."/>
            <person name="Allen A.E."/>
            <person name="Apt K.E."/>
            <person name="Bechner M."/>
            <person name="Brzezinski M.A."/>
            <person name="Chaal B.K."/>
            <person name="Chiovitti A."/>
            <person name="Davis A.K."/>
            <person name="Demarest M.S."/>
            <person name="Detter J.C."/>
            <person name="Glavina T."/>
            <person name="Goodstein D."/>
            <person name="Hadi M.Z."/>
            <person name="Hellsten U."/>
            <person name="Hildebrand M."/>
            <person name="Jenkins B.D."/>
            <person name="Jurka J."/>
            <person name="Kapitonov V.V."/>
            <person name="Kroger N."/>
            <person name="Lau W.W."/>
            <person name="Lane T.W."/>
            <person name="Larimer F.W."/>
            <person name="Lippmeier J.C."/>
            <person name="Lucas S."/>
            <person name="Medina M."/>
            <person name="Montsant A."/>
            <person name="Obornik M."/>
            <person name="Parker M.S."/>
            <person name="Palenik B."/>
            <person name="Pazour G.J."/>
            <person name="Richardson P.M."/>
            <person name="Rynearson T.A."/>
            <person name="Saito M.A."/>
            <person name="Schwartz D.C."/>
            <person name="Thamatrakoln K."/>
            <person name="Valentin K."/>
            <person name="Vardi A."/>
            <person name="Wilkerson F.P."/>
            <person name="Rokhsar D.S."/>
        </authorList>
    </citation>
    <scope>NUCLEOTIDE SEQUENCE [LARGE SCALE GENOMIC DNA]</scope>
    <source>
        <strain evidence="3 4">CCMP1335</strain>
    </source>
</reference>
<accession>B8C0E6</accession>
<keyword evidence="2" id="KW-0472">Membrane</keyword>
<feature type="transmembrane region" description="Helical" evidence="2">
    <location>
        <begin position="27"/>
        <end position="46"/>
    </location>
</feature>
<keyword evidence="4" id="KW-1185">Reference proteome</keyword>
<protein>
    <submittedName>
        <fullName evidence="3">Uncharacterized protein</fullName>
    </submittedName>
</protein>
<dbReference type="EMBL" id="CM000641">
    <property type="protein sequence ID" value="EED93505.1"/>
    <property type="molecule type" value="Genomic_DNA"/>
</dbReference>
<evidence type="ECO:0000256" key="2">
    <source>
        <dbReference type="SAM" id="Phobius"/>
    </source>
</evidence>
<dbReference type="GeneID" id="7451360"/>
<dbReference type="Proteomes" id="UP000001449">
    <property type="component" value="Chromosome 4"/>
</dbReference>
<dbReference type="KEGG" id="tps:THAPSDRAFT_22443"/>
<keyword evidence="1" id="KW-0175">Coiled coil</keyword>
<evidence type="ECO:0000313" key="3">
    <source>
        <dbReference type="EMBL" id="EED93505.1"/>
    </source>
</evidence>
<sequence>MTAFDSPDNEQSNTNDIKSAVLKKAPIVLISIIPAFILLLATNFIVTHLCVGISVLVTPPAANSHAAAAAASPKKKLPPKTVTKTVYTLPPSLKDLARLRAELEKSDPLPTHNEGAETNDVPNRISSTQTLIDQYTDVVTTVKKEYDALQEAYDSFNERFDQDTVIVSAAARGESLEQQASQTKTLQRKLASLISLLKRSDLIDLSRENVTEVFRLATDDLKWLLLNEGGGGGEEEEGAGLFLRNEEGILTKALTGGGVKSGDSSEGCQRLYLELKGKKKMSNEFDVPPQSTIAKKSIASSESKHHISKDTARESDLYEYVDNIKNILSRRDLSSLKLQEDELIPSPLSDEGTDILRAEVALMAKSLEKKWQGNKAQVDQMKKQLEETVKALLSGDTPIASEDDNSMCASSELVEKLVSGGLEALRRKGDLHSSLASTVFASLVDNSQAEEMKDKIHTLAEQMKSIGVPTIDFDKKKDEQHTVASSKIVGKSARHSFLYLVDTPLLHKGVVGWVDSFVETISGYNDHVDFMLDWIIGDSGETLGTTLANGCLKVAGMIPFPYEYVGHLRKAGILGGRTRSLLDE</sequence>
<dbReference type="RefSeq" id="XP_002289968.1">
    <property type="nucleotide sequence ID" value="XM_002289932.1"/>
</dbReference>
<gene>
    <name evidence="3" type="ORF">THAPSDRAFT_22443</name>
</gene>
<evidence type="ECO:0000256" key="1">
    <source>
        <dbReference type="SAM" id="Coils"/>
    </source>
</evidence>
<reference evidence="3 4" key="2">
    <citation type="journal article" date="2008" name="Nature">
        <title>The Phaeodactylum genome reveals the evolutionary history of diatom genomes.</title>
        <authorList>
            <person name="Bowler C."/>
            <person name="Allen A.E."/>
            <person name="Badger J.H."/>
            <person name="Grimwood J."/>
            <person name="Jabbari K."/>
            <person name="Kuo A."/>
            <person name="Maheswari U."/>
            <person name="Martens C."/>
            <person name="Maumus F."/>
            <person name="Otillar R.P."/>
            <person name="Rayko E."/>
            <person name="Salamov A."/>
            <person name="Vandepoele K."/>
            <person name="Beszteri B."/>
            <person name="Gruber A."/>
            <person name="Heijde M."/>
            <person name="Katinka M."/>
            <person name="Mock T."/>
            <person name="Valentin K."/>
            <person name="Verret F."/>
            <person name="Berges J.A."/>
            <person name="Brownlee C."/>
            <person name="Cadoret J.P."/>
            <person name="Chiovitti A."/>
            <person name="Choi C.J."/>
            <person name="Coesel S."/>
            <person name="De Martino A."/>
            <person name="Detter J.C."/>
            <person name="Durkin C."/>
            <person name="Falciatore A."/>
            <person name="Fournet J."/>
            <person name="Haruta M."/>
            <person name="Huysman M.J."/>
            <person name="Jenkins B.D."/>
            <person name="Jiroutova K."/>
            <person name="Jorgensen R.E."/>
            <person name="Joubert Y."/>
            <person name="Kaplan A."/>
            <person name="Kroger N."/>
            <person name="Kroth P.G."/>
            <person name="La Roche J."/>
            <person name="Lindquist E."/>
            <person name="Lommer M."/>
            <person name="Martin-Jezequel V."/>
            <person name="Lopez P.J."/>
            <person name="Lucas S."/>
            <person name="Mangogna M."/>
            <person name="McGinnis K."/>
            <person name="Medlin L.K."/>
            <person name="Montsant A."/>
            <person name="Oudot-Le Secq M.P."/>
            <person name="Napoli C."/>
            <person name="Obornik M."/>
            <person name="Parker M.S."/>
            <person name="Petit J.L."/>
            <person name="Porcel B.M."/>
            <person name="Poulsen N."/>
            <person name="Robison M."/>
            <person name="Rychlewski L."/>
            <person name="Rynearson T.A."/>
            <person name="Schmutz J."/>
            <person name="Shapiro H."/>
            <person name="Siaut M."/>
            <person name="Stanley M."/>
            <person name="Sussman M.R."/>
            <person name="Taylor A.R."/>
            <person name="Vardi A."/>
            <person name="von Dassow P."/>
            <person name="Vyverman W."/>
            <person name="Willis A."/>
            <person name="Wyrwicz L.S."/>
            <person name="Rokhsar D.S."/>
            <person name="Weissenbach J."/>
            <person name="Armbrust E.V."/>
            <person name="Green B.R."/>
            <person name="Van de Peer Y."/>
            <person name="Grigoriev I.V."/>
        </authorList>
    </citation>
    <scope>NUCLEOTIDE SEQUENCE [LARGE SCALE GENOMIC DNA]</scope>
    <source>
        <strain evidence="3 4">CCMP1335</strain>
    </source>
</reference>
<keyword evidence="2" id="KW-1133">Transmembrane helix</keyword>
<evidence type="ECO:0000313" key="4">
    <source>
        <dbReference type="Proteomes" id="UP000001449"/>
    </source>
</evidence>
<dbReference type="AlphaFoldDB" id="B8C0E6"/>
<name>B8C0E6_THAPS</name>
<dbReference type="HOGENOM" id="CLU_467369_0_0_1"/>